<protein>
    <submittedName>
        <fullName evidence="1">Uncharacterized protein</fullName>
    </submittedName>
</protein>
<reference evidence="1 2" key="2">
    <citation type="journal article" date="2022" name="Mol. Ecol. Resour.">
        <title>The genomes of chicory, endive, great burdock and yacon provide insights into Asteraceae paleo-polyploidization history and plant inulin production.</title>
        <authorList>
            <person name="Fan W."/>
            <person name="Wang S."/>
            <person name="Wang H."/>
            <person name="Wang A."/>
            <person name="Jiang F."/>
            <person name="Liu H."/>
            <person name="Zhao H."/>
            <person name="Xu D."/>
            <person name="Zhang Y."/>
        </authorList>
    </citation>
    <scope>NUCLEOTIDE SEQUENCE [LARGE SCALE GENOMIC DNA]</scope>
    <source>
        <strain evidence="2">cv. Punajuju</strain>
        <tissue evidence="1">Leaves</tissue>
    </source>
</reference>
<comment type="caution">
    <text evidence="1">The sequence shown here is derived from an EMBL/GenBank/DDBJ whole genome shotgun (WGS) entry which is preliminary data.</text>
</comment>
<evidence type="ECO:0000313" key="2">
    <source>
        <dbReference type="Proteomes" id="UP001055811"/>
    </source>
</evidence>
<reference evidence="2" key="1">
    <citation type="journal article" date="2022" name="Mol. Ecol. Resour.">
        <title>The genomes of chicory, endive, great burdock and yacon provide insights into Asteraceae palaeo-polyploidization history and plant inulin production.</title>
        <authorList>
            <person name="Fan W."/>
            <person name="Wang S."/>
            <person name="Wang H."/>
            <person name="Wang A."/>
            <person name="Jiang F."/>
            <person name="Liu H."/>
            <person name="Zhao H."/>
            <person name="Xu D."/>
            <person name="Zhang Y."/>
        </authorList>
    </citation>
    <scope>NUCLEOTIDE SEQUENCE [LARGE SCALE GENOMIC DNA]</scope>
    <source>
        <strain evidence="2">cv. Punajuju</strain>
    </source>
</reference>
<gene>
    <name evidence="1" type="ORF">L2E82_01216</name>
</gene>
<keyword evidence="2" id="KW-1185">Reference proteome</keyword>
<sequence>MDRGSVGGCFTTTVSICDIQGVMPYGSEKVSGRKMVKYVEEEECSYCSSPVLFEDTEVGFCEDGHQILQIEIPDLHDVHATNVARDTEDNAFTN</sequence>
<name>A0ACB9GZE3_CICIN</name>
<dbReference type="Proteomes" id="UP001055811">
    <property type="component" value="Linkage Group LG01"/>
</dbReference>
<evidence type="ECO:0000313" key="1">
    <source>
        <dbReference type="EMBL" id="KAI3788448.1"/>
    </source>
</evidence>
<proteinExistence type="predicted"/>
<dbReference type="EMBL" id="CM042009">
    <property type="protein sequence ID" value="KAI3788448.1"/>
    <property type="molecule type" value="Genomic_DNA"/>
</dbReference>
<organism evidence="1 2">
    <name type="scientific">Cichorium intybus</name>
    <name type="common">Chicory</name>
    <dbReference type="NCBI Taxonomy" id="13427"/>
    <lineage>
        <taxon>Eukaryota</taxon>
        <taxon>Viridiplantae</taxon>
        <taxon>Streptophyta</taxon>
        <taxon>Embryophyta</taxon>
        <taxon>Tracheophyta</taxon>
        <taxon>Spermatophyta</taxon>
        <taxon>Magnoliopsida</taxon>
        <taxon>eudicotyledons</taxon>
        <taxon>Gunneridae</taxon>
        <taxon>Pentapetalae</taxon>
        <taxon>asterids</taxon>
        <taxon>campanulids</taxon>
        <taxon>Asterales</taxon>
        <taxon>Asteraceae</taxon>
        <taxon>Cichorioideae</taxon>
        <taxon>Cichorieae</taxon>
        <taxon>Cichoriinae</taxon>
        <taxon>Cichorium</taxon>
    </lineage>
</organism>
<accession>A0ACB9GZE3</accession>